<feature type="region of interest" description="Disordered" evidence="1">
    <location>
        <begin position="87"/>
        <end position="121"/>
    </location>
</feature>
<dbReference type="CTD" id="20323993"/>
<dbReference type="KEGG" id="ovi:T265_09825"/>
<name>A0A075A3J6_OPIVI</name>
<dbReference type="GeneID" id="20323993"/>
<organism evidence="2 3">
    <name type="scientific">Opisthorchis viverrini</name>
    <name type="common">Southeast Asian liver fluke</name>
    <dbReference type="NCBI Taxonomy" id="6198"/>
    <lineage>
        <taxon>Eukaryota</taxon>
        <taxon>Metazoa</taxon>
        <taxon>Spiralia</taxon>
        <taxon>Lophotrochozoa</taxon>
        <taxon>Platyhelminthes</taxon>
        <taxon>Trematoda</taxon>
        <taxon>Digenea</taxon>
        <taxon>Opisthorchiida</taxon>
        <taxon>Opisthorchiata</taxon>
        <taxon>Opisthorchiidae</taxon>
        <taxon>Opisthorchis</taxon>
    </lineage>
</organism>
<dbReference type="AlphaFoldDB" id="A0A075A3J6"/>
<proteinExistence type="predicted"/>
<keyword evidence="3" id="KW-1185">Reference proteome</keyword>
<dbReference type="EMBL" id="KL596927">
    <property type="protein sequence ID" value="KER21974.1"/>
    <property type="molecule type" value="Genomic_DNA"/>
</dbReference>
<sequence>MDGDGIYVTTSANEDDKDIVDCLTDGYSYVWLLDSEYASVLNTEVENDDDDEFVGGSLETLHLNTSAEMNQYIHQIAGVLRVGREGIDSMPDVSSPESLSSYSKEENLGKPHAKYRSKSAQWTDHLPREEECLLRS</sequence>
<evidence type="ECO:0000313" key="2">
    <source>
        <dbReference type="EMBL" id="KER21974.1"/>
    </source>
</evidence>
<dbReference type="RefSeq" id="XP_009174275.1">
    <property type="nucleotide sequence ID" value="XM_009176011.1"/>
</dbReference>
<evidence type="ECO:0000313" key="3">
    <source>
        <dbReference type="Proteomes" id="UP000054324"/>
    </source>
</evidence>
<gene>
    <name evidence="2" type="ORF">T265_09825</name>
</gene>
<dbReference type="Proteomes" id="UP000054324">
    <property type="component" value="Unassembled WGS sequence"/>
</dbReference>
<reference evidence="2 3" key="1">
    <citation type="submission" date="2013-11" db="EMBL/GenBank/DDBJ databases">
        <title>Opisthorchis viverrini - life in the bile duct.</title>
        <authorList>
            <person name="Young N.D."/>
            <person name="Nagarajan N."/>
            <person name="Lin S.J."/>
            <person name="Korhonen P.K."/>
            <person name="Jex A.R."/>
            <person name="Hall R.S."/>
            <person name="Safavi-Hemami H."/>
            <person name="Kaewkong W."/>
            <person name="Bertrand D."/>
            <person name="Gao S."/>
            <person name="Seet Q."/>
            <person name="Wongkham S."/>
            <person name="Teh B.T."/>
            <person name="Wongkham C."/>
            <person name="Intapan P.M."/>
            <person name="Maleewong W."/>
            <person name="Yang X."/>
            <person name="Hu M."/>
            <person name="Wang Z."/>
            <person name="Hofmann A."/>
            <person name="Sternberg P.W."/>
            <person name="Tan P."/>
            <person name="Wang J."/>
            <person name="Gasser R.B."/>
        </authorList>
    </citation>
    <scope>NUCLEOTIDE SEQUENCE [LARGE SCALE GENOMIC DNA]</scope>
</reference>
<evidence type="ECO:0000256" key="1">
    <source>
        <dbReference type="SAM" id="MobiDB-lite"/>
    </source>
</evidence>
<protein>
    <submittedName>
        <fullName evidence="2">Uncharacterized protein</fullName>
    </submittedName>
</protein>
<accession>A0A075A3J6</accession>